<evidence type="ECO:0000256" key="1">
    <source>
        <dbReference type="ARBA" id="ARBA00010688"/>
    </source>
</evidence>
<evidence type="ECO:0000259" key="4">
    <source>
        <dbReference type="Pfam" id="PF00294"/>
    </source>
</evidence>
<evidence type="ECO:0000256" key="2">
    <source>
        <dbReference type="ARBA" id="ARBA00022679"/>
    </source>
</evidence>
<dbReference type="InterPro" id="IPR002139">
    <property type="entry name" value="Ribo/fructo_kinase"/>
</dbReference>
<feature type="domain" description="Carbohydrate kinase PfkB" evidence="4">
    <location>
        <begin position="14"/>
        <end position="258"/>
    </location>
</feature>
<dbReference type="InterPro" id="IPR029056">
    <property type="entry name" value="Ribokinase-like"/>
</dbReference>
<organism evidence="5 6">
    <name type="scientific">Candidatus Aveggerthella stercoripullorum</name>
    <dbReference type="NCBI Taxonomy" id="2840688"/>
    <lineage>
        <taxon>Bacteria</taxon>
        <taxon>Bacillati</taxon>
        <taxon>Actinomycetota</taxon>
        <taxon>Coriobacteriia</taxon>
        <taxon>Eggerthellales</taxon>
        <taxon>Eggerthellaceae</taxon>
        <taxon>Eggerthellaceae incertae sedis</taxon>
        <taxon>Candidatus Aveggerthella</taxon>
    </lineage>
</organism>
<comment type="caution">
    <text evidence="5">The sequence shown here is derived from an EMBL/GenBank/DDBJ whole genome shotgun (WGS) entry which is preliminary data.</text>
</comment>
<gene>
    <name evidence="5" type="ORF">IAA69_01620</name>
</gene>
<dbReference type="GO" id="GO:0016301">
    <property type="term" value="F:kinase activity"/>
    <property type="evidence" value="ECO:0007669"/>
    <property type="project" value="UniProtKB-KW"/>
</dbReference>
<dbReference type="InterPro" id="IPR011611">
    <property type="entry name" value="PfkB_dom"/>
</dbReference>
<dbReference type="PANTHER" id="PTHR10584">
    <property type="entry name" value="SUGAR KINASE"/>
    <property type="match status" value="1"/>
</dbReference>
<dbReference type="GO" id="GO:0006796">
    <property type="term" value="P:phosphate-containing compound metabolic process"/>
    <property type="evidence" value="ECO:0007669"/>
    <property type="project" value="UniProtKB-ARBA"/>
</dbReference>
<evidence type="ECO:0000256" key="3">
    <source>
        <dbReference type="ARBA" id="ARBA00022777"/>
    </source>
</evidence>
<keyword evidence="2" id="KW-0808">Transferase</keyword>
<dbReference type="EMBL" id="DVGB01000017">
    <property type="protein sequence ID" value="HIR00960.1"/>
    <property type="molecule type" value="Genomic_DNA"/>
</dbReference>
<accession>A0A9D0ZYI2</accession>
<evidence type="ECO:0000313" key="6">
    <source>
        <dbReference type="Proteomes" id="UP000824261"/>
    </source>
</evidence>
<dbReference type="Pfam" id="PF00294">
    <property type="entry name" value="PfkB"/>
    <property type="match status" value="1"/>
</dbReference>
<dbReference type="PRINTS" id="PR00990">
    <property type="entry name" value="RIBOKINASE"/>
</dbReference>
<proteinExistence type="inferred from homology"/>
<dbReference type="Proteomes" id="UP000824261">
    <property type="component" value="Unassembled WGS sequence"/>
</dbReference>
<reference evidence="5" key="1">
    <citation type="submission" date="2020-10" db="EMBL/GenBank/DDBJ databases">
        <authorList>
            <person name="Gilroy R."/>
        </authorList>
    </citation>
    <scope>NUCLEOTIDE SEQUENCE</scope>
    <source>
        <strain evidence="5">ChiGjej1B1-2707</strain>
    </source>
</reference>
<dbReference type="InterPro" id="IPR002173">
    <property type="entry name" value="Carboh/pur_kinase_PfkB_CS"/>
</dbReference>
<dbReference type="AlphaFoldDB" id="A0A9D0ZYI2"/>
<dbReference type="PANTHER" id="PTHR10584:SF166">
    <property type="entry name" value="RIBOKINASE"/>
    <property type="match status" value="1"/>
</dbReference>
<sequence>MAIPSEALRAPRPVLCIGALMVDMVCHVPCLPLSGEGIVASSLSYEVGGCAHNTACAIAELGLPVRLFAPLGSGPYADLLRKRLGSRGFDGFETNAPYDNGACLCMVEPDGERTMLTFPGVDRHYARLWFDAVDPHAYSCAVVSGYEIEPPEGDAIIDFLESSHELPVYFAPGPRIGGISREKIARLNALHAVWHLNKQEALAFTGVRSVEDAARSIGEACKNDVVVTLGAQGALVWSKGKVAQMPSCPVEPVDTVGAAMLTQGRLRRFASLGGIGLKCLR</sequence>
<comment type="similarity">
    <text evidence="1">Belongs to the carbohydrate kinase PfkB family.</text>
</comment>
<dbReference type="SUPFAM" id="SSF53613">
    <property type="entry name" value="Ribokinase-like"/>
    <property type="match status" value="1"/>
</dbReference>
<dbReference type="PROSITE" id="PS00583">
    <property type="entry name" value="PFKB_KINASES_1"/>
    <property type="match status" value="1"/>
</dbReference>
<protein>
    <submittedName>
        <fullName evidence="5">Sugar kinase</fullName>
    </submittedName>
</protein>
<name>A0A9D0ZYI2_9ACTN</name>
<dbReference type="GO" id="GO:0005829">
    <property type="term" value="C:cytosol"/>
    <property type="evidence" value="ECO:0007669"/>
    <property type="project" value="TreeGrafter"/>
</dbReference>
<reference evidence="5" key="2">
    <citation type="journal article" date="2021" name="PeerJ">
        <title>Extensive microbial diversity within the chicken gut microbiome revealed by metagenomics and culture.</title>
        <authorList>
            <person name="Gilroy R."/>
            <person name="Ravi A."/>
            <person name="Getino M."/>
            <person name="Pursley I."/>
            <person name="Horton D.L."/>
            <person name="Alikhan N.F."/>
            <person name="Baker D."/>
            <person name="Gharbi K."/>
            <person name="Hall N."/>
            <person name="Watson M."/>
            <person name="Adriaenssens E.M."/>
            <person name="Foster-Nyarko E."/>
            <person name="Jarju S."/>
            <person name="Secka A."/>
            <person name="Antonio M."/>
            <person name="Oren A."/>
            <person name="Chaudhuri R.R."/>
            <person name="La Ragione R."/>
            <person name="Hildebrand F."/>
            <person name="Pallen M.J."/>
        </authorList>
    </citation>
    <scope>NUCLEOTIDE SEQUENCE</scope>
    <source>
        <strain evidence="5">ChiGjej1B1-2707</strain>
    </source>
</reference>
<keyword evidence="3 5" id="KW-0418">Kinase</keyword>
<dbReference type="Gene3D" id="3.40.1190.20">
    <property type="match status" value="1"/>
</dbReference>
<evidence type="ECO:0000313" key="5">
    <source>
        <dbReference type="EMBL" id="HIR00960.1"/>
    </source>
</evidence>